<name>A0AAV2E6L0_9ROSI</name>
<sequence length="598" mass="67880">MASAYAHSRKSIKRLESKKSHSWWWDSHISPKNNKWLMENLEEMDRNVKRMLKLIEEDGDSFAKKAEMYYQKRPELVSLVEEFYRMYRSLAERYDNVTGELRKSVPVDLQSQGSNASDLASEPPSSSPSPAPAPAPDRPPLARRSSGHRAAGFDFFLGSGDTTSDHGHKEGDESSTLTYSDSESDDDSSVNNYSGPIAGHGGGDQALAKKIMELEAELHETKENSSDLASRIAEYELELTRANQRIHSSEDEIDKLKCEHEKCNKSFEHINASRDAGAELEPNLQPLLQLEEGEEGETLSGSSSNDKIVHSLAEELRITRMRLQESEREIASLRQRLESNGEVSDQKVRNLQDQLASARKDIAAWKSKVNAERKEVSKLQERVSRLKASLTDRDQEARELKTAVSDAERKIFPEKAQIKAEITKLLEEQSGFREQLREWESRGRCLEDDIRRLQAEKAEMEERHCSETEQLKAEMAELVETVSTLRTERDMAKKRADAVEAELVSQEQQIDEMEKHLEELHKELVGVVSAAEEARRKSKELEEEVEKQRKLVEESAEEKREAIRQLCVSIEHYRVGYHELRQAFAGAGGHGRVAVLAA</sequence>
<evidence type="ECO:0000256" key="1">
    <source>
        <dbReference type="ARBA" id="ARBA00023054"/>
    </source>
</evidence>
<evidence type="ECO:0000256" key="3">
    <source>
        <dbReference type="SAM" id="Coils"/>
    </source>
</evidence>
<dbReference type="Pfam" id="PF07765">
    <property type="entry name" value="KIP1"/>
    <property type="match status" value="1"/>
</dbReference>
<dbReference type="GO" id="GO:0005774">
    <property type="term" value="C:vacuolar membrane"/>
    <property type="evidence" value="ECO:0007669"/>
    <property type="project" value="TreeGrafter"/>
</dbReference>
<feature type="coiled-coil region" evidence="3">
    <location>
        <begin position="436"/>
        <end position="565"/>
    </location>
</feature>
<dbReference type="GO" id="GO:0003779">
    <property type="term" value="F:actin binding"/>
    <property type="evidence" value="ECO:0007669"/>
    <property type="project" value="InterPro"/>
</dbReference>
<evidence type="ECO:0000256" key="2">
    <source>
        <dbReference type="ARBA" id="ARBA00038006"/>
    </source>
</evidence>
<dbReference type="EMBL" id="OZ034817">
    <property type="protein sequence ID" value="CAL1381373.1"/>
    <property type="molecule type" value="Genomic_DNA"/>
</dbReference>
<dbReference type="PANTHER" id="PTHR32258:SF3">
    <property type="entry name" value="PROTEIN NETWORKED 4A"/>
    <property type="match status" value="1"/>
</dbReference>
<evidence type="ECO:0000259" key="5">
    <source>
        <dbReference type="PROSITE" id="PS51774"/>
    </source>
</evidence>
<feature type="coiled-coil region" evidence="3">
    <location>
        <begin position="204"/>
        <end position="266"/>
    </location>
</feature>
<dbReference type="PANTHER" id="PTHR32258">
    <property type="entry name" value="PROTEIN NETWORKED 4A"/>
    <property type="match status" value="1"/>
</dbReference>
<comment type="similarity">
    <text evidence="2">Belongs to the NET family.</text>
</comment>
<dbReference type="Proteomes" id="UP001497516">
    <property type="component" value="Chromosome 4"/>
</dbReference>
<proteinExistence type="inferred from homology"/>
<dbReference type="Gene3D" id="1.10.287.1490">
    <property type="match status" value="1"/>
</dbReference>
<evidence type="ECO:0000313" key="7">
    <source>
        <dbReference type="Proteomes" id="UP001497516"/>
    </source>
</evidence>
<dbReference type="InterPro" id="IPR011684">
    <property type="entry name" value="NAB"/>
</dbReference>
<feature type="compositionally biased region" description="Pro residues" evidence="4">
    <location>
        <begin position="125"/>
        <end position="139"/>
    </location>
</feature>
<evidence type="ECO:0000313" key="6">
    <source>
        <dbReference type="EMBL" id="CAL1381373.1"/>
    </source>
</evidence>
<dbReference type="InterPro" id="IPR057531">
    <property type="entry name" value="PUMA/OVT1_CC"/>
</dbReference>
<feature type="coiled-coil region" evidence="3">
    <location>
        <begin position="309"/>
        <end position="410"/>
    </location>
</feature>
<feature type="domain" description="NAB" evidence="5">
    <location>
        <begin position="21"/>
        <end position="101"/>
    </location>
</feature>
<feature type="region of interest" description="Disordered" evidence="4">
    <location>
        <begin position="106"/>
        <end position="201"/>
    </location>
</feature>
<dbReference type="AlphaFoldDB" id="A0AAV2E6L0"/>
<accession>A0AAV2E6L0</accession>
<keyword evidence="1 3" id="KW-0175">Coiled coil</keyword>
<gene>
    <name evidence="6" type="ORF">LTRI10_LOCUS22755</name>
</gene>
<dbReference type="PROSITE" id="PS51774">
    <property type="entry name" value="NAB"/>
    <property type="match status" value="1"/>
</dbReference>
<evidence type="ECO:0000256" key="4">
    <source>
        <dbReference type="SAM" id="MobiDB-lite"/>
    </source>
</evidence>
<protein>
    <recommendedName>
        <fullName evidence="5">NAB domain-containing protein</fullName>
    </recommendedName>
</protein>
<keyword evidence="7" id="KW-1185">Reference proteome</keyword>
<dbReference type="InterPro" id="IPR051861">
    <property type="entry name" value="NET_actin-binding_domain"/>
</dbReference>
<dbReference type="Pfam" id="PF24627">
    <property type="entry name" value="PUMA_CC"/>
    <property type="match status" value="1"/>
</dbReference>
<organism evidence="6 7">
    <name type="scientific">Linum trigynum</name>
    <dbReference type="NCBI Taxonomy" id="586398"/>
    <lineage>
        <taxon>Eukaryota</taxon>
        <taxon>Viridiplantae</taxon>
        <taxon>Streptophyta</taxon>
        <taxon>Embryophyta</taxon>
        <taxon>Tracheophyta</taxon>
        <taxon>Spermatophyta</taxon>
        <taxon>Magnoliopsida</taxon>
        <taxon>eudicotyledons</taxon>
        <taxon>Gunneridae</taxon>
        <taxon>Pentapetalae</taxon>
        <taxon>rosids</taxon>
        <taxon>fabids</taxon>
        <taxon>Malpighiales</taxon>
        <taxon>Linaceae</taxon>
        <taxon>Linum</taxon>
    </lineage>
</organism>
<reference evidence="6 7" key="1">
    <citation type="submission" date="2024-04" db="EMBL/GenBank/DDBJ databases">
        <authorList>
            <person name="Fracassetti M."/>
        </authorList>
    </citation>
    <scope>NUCLEOTIDE SEQUENCE [LARGE SCALE GENOMIC DNA]</scope>
</reference>
<feature type="compositionally biased region" description="Basic and acidic residues" evidence="4">
    <location>
        <begin position="163"/>
        <end position="172"/>
    </location>
</feature>
<dbReference type="Gene3D" id="1.20.5.340">
    <property type="match status" value="1"/>
</dbReference>